<keyword evidence="3" id="KW-0560">Oxidoreductase</keyword>
<dbReference type="PANTHER" id="PTHR43408">
    <property type="entry name" value="FMN REDUCTASE (NADPH)"/>
    <property type="match status" value="1"/>
</dbReference>
<dbReference type="EMBL" id="JAUHPV010000003">
    <property type="protein sequence ID" value="MDN4472433.1"/>
    <property type="molecule type" value="Genomic_DNA"/>
</dbReference>
<comment type="caution">
    <text evidence="5">The sequence shown here is derived from an EMBL/GenBank/DDBJ whole genome shotgun (WGS) entry which is preliminary data.</text>
</comment>
<gene>
    <name evidence="5" type="ORF">QQX04_05440</name>
</gene>
<organism evidence="5 6">
    <name type="scientific">Demequina zhanjiangensis</name>
    <dbReference type="NCBI Taxonomy" id="3051659"/>
    <lineage>
        <taxon>Bacteria</taxon>
        <taxon>Bacillati</taxon>
        <taxon>Actinomycetota</taxon>
        <taxon>Actinomycetes</taxon>
        <taxon>Micrococcales</taxon>
        <taxon>Demequinaceae</taxon>
        <taxon>Demequina</taxon>
    </lineage>
</organism>
<name>A0ABT8FZX1_9MICO</name>
<dbReference type="PANTHER" id="PTHR43408:SF2">
    <property type="entry name" value="FMN REDUCTASE (NADPH)"/>
    <property type="match status" value="1"/>
</dbReference>
<protein>
    <submittedName>
        <fullName evidence="5">NAD(P)H-dependent oxidoreductase</fullName>
    </submittedName>
</protein>
<evidence type="ECO:0000259" key="4">
    <source>
        <dbReference type="Pfam" id="PF03358"/>
    </source>
</evidence>
<keyword evidence="1" id="KW-0285">Flavoprotein</keyword>
<accession>A0ABT8FZX1</accession>
<dbReference type="SUPFAM" id="SSF52218">
    <property type="entry name" value="Flavoproteins"/>
    <property type="match status" value="1"/>
</dbReference>
<evidence type="ECO:0000313" key="5">
    <source>
        <dbReference type="EMBL" id="MDN4472433.1"/>
    </source>
</evidence>
<dbReference type="NCBIfam" id="TIGR04037">
    <property type="entry name" value="LLM_duo_CE1759"/>
    <property type="match status" value="1"/>
</dbReference>
<dbReference type="InterPro" id="IPR005025">
    <property type="entry name" value="FMN_Rdtase-like_dom"/>
</dbReference>
<dbReference type="InterPro" id="IPR023932">
    <property type="entry name" value="CE1759_FMN_reduct"/>
</dbReference>
<evidence type="ECO:0000313" key="6">
    <source>
        <dbReference type="Proteomes" id="UP001172738"/>
    </source>
</evidence>
<keyword evidence="6" id="KW-1185">Reference proteome</keyword>
<dbReference type="RefSeq" id="WP_301127002.1">
    <property type="nucleotide sequence ID" value="NZ_JAUHPV010000003.1"/>
</dbReference>
<dbReference type="Proteomes" id="UP001172738">
    <property type="component" value="Unassembled WGS sequence"/>
</dbReference>
<evidence type="ECO:0000256" key="1">
    <source>
        <dbReference type="ARBA" id="ARBA00022630"/>
    </source>
</evidence>
<dbReference type="Gene3D" id="3.40.50.360">
    <property type="match status" value="1"/>
</dbReference>
<evidence type="ECO:0000256" key="3">
    <source>
        <dbReference type="ARBA" id="ARBA00023002"/>
    </source>
</evidence>
<feature type="domain" description="NADPH-dependent FMN reductase-like" evidence="4">
    <location>
        <begin position="9"/>
        <end position="159"/>
    </location>
</feature>
<dbReference type="InterPro" id="IPR029039">
    <property type="entry name" value="Flavoprotein-like_sf"/>
</dbReference>
<dbReference type="Pfam" id="PF03358">
    <property type="entry name" value="FMN_red"/>
    <property type="match status" value="1"/>
</dbReference>
<evidence type="ECO:0000256" key="2">
    <source>
        <dbReference type="ARBA" id="ARBA00022643"/>
    </source>
</evidence>
<sequence>MTDTTEAFRLVVVSAGVSDPSSTRMLADRLTSRVVAAAKERGRETTVTVVDLRELLPELPTALSSQLLGPRFQRAVDALSEADGVIAAAPVYKAGASGLFTSFFQVLDNDLLIGRPVALAATAGTARHALVVDEEMRSLFAYLRALPVPTSLFASTEDWADDALNGRLDRAAHELVLLMESGFARAVRNESWKRYQHTFGSDAGRELGIDTDTDLMRLAAGGSLVDSEDPFDPRTA</sequence>
<keyword evidence="2" id="KW-0288">FMN</keyword>
<proteinExistence type="predicted"/>
<reference evidence="5" key="1">
    <citation type="submission" date="2023-06" db="EMBL/GenBank/DDBJ databases">
        <title>SYSU T00b26.</title>
        <authorList>
            <person name="Gao L."/>
            <person name="Fang B.-Z."/>
            <person name="Li W.-J."/>
        </authorList>
    </citation>
    <scope>NUCLEOTIDE SEQUENCE</scope>
    <source>
        <strain evidence="5">SYSU T00b26</strain>
    </source>
</reference>
<dbReference type="InterPro" id="IPR051814">
    <property type="entry name" value="NAD(P)H-dep_FMN_reductase"/>
</dbReference>